<proteinExistence type="inferred from homology"/>
<protein>
    <recommendedName>
        <fullName evidence="1">DUF7912 domain-containing protein</fullName>
    </recommendedName>
</protein>
<dbReference type="HAMAP" id="MF_01077">
    <property type="entry name" value="RimP"/>
    <property type="match status" value="1"/>
</dbReference>
<name>A0A4S4EIM0_CAMSN</name>
<organism evidence="2 3">
    <name type="scientific">Camellia sinensis var. sinensis</name>
    <name type="common">China tea</name>
    <dbReference type="NCBI Taxonomy" id="542762"/>
    <lineage>
        <taxon>Eukaryota</taxon>
        <taxon>Viridiplantae</taxon>
        <taxon>Streptophyta</taxon>
        <taxon>Embryophyta</taxon>
        <taxon>Tracheophyta</taxon>
        <taxon>Spermatophyta</taxon>
        <taxon>Magnoliopsida</taxon>
        <taxon>eudicotyledons</taxon>
        <taxon>Gunneridae</taxon>
        <taxon>Pentapetalae</taxon>
        <taxon>asterids</taxon>
        <taxon>Ericales</taxon>
        <taxon>Theaceae</taxon>
        <taxon>Camellia</taxon>
    </lineage>
</organism>
<reference evidence="2 3" key="1">
    <citation type="journal article" date="2018" name="Proc. Natl. Acad. Sci. U.S.A.">
        <title>Draft genome sequence of Camellia sinensis var. sinensis provides insights into the evolution of the tea genome and tea quality.</title>
        <authorList>
            <person name="Wei C."/>
            <person name="Yang H."/>
            <person name="Wang S."/>
            <person name="Zhao J."/>
            <person name="Liu C."/>
            <person name="Gao L."/>
            <person name="Xia E."/>
            <person name="Lu Y."/>
            <person name="Tai Y."/>
            <person name="She G."/>
            <person name="Sun J."/>
            <person name="Cao H."/>
            <person name="Tong W."/>
            <person name="Gao Q."/>
            <person name="Li Y."/>
            <person name="Deng W."/>
            <person name="Jiang X."/>
            <person name="Wang W."/>
            <person name="Chen Q."/>
            <person name="Zhang S."/>
            <person name="Li H."/>
            <person name="Wu J."/>
            <person name="Wang P."/>
            <person name="Li P."/>
            <person name="Shi C."/>
            <person name="Zheng F."/>
            <person name="Jian J."/>
            <person name="Huang B."/>
            <person name="Shan D."/>
            <person name="Shi M."/>
            <person name="Fang C."/>
            <person name="Yue Y."/>
            <person name="Li F."/>
            <person name="Li D."/>
            <person name="Wei S."/>
            <person name="Han B."/>
            <person name="Jiang C."/>
            <person name="Yin Y."/>
            <person name="Xia T."/>
            <person name="Zhang Z."/>
            <person name="Bennetzen J.L."/>
            <person name="Zhao S."/>
            <person name="Wan X."/>
        </authorList>
    </citation>
    <scope>NUCLEOTIDE SEQUENCE [LARGE SCALE GENOMIC DNA]</scope>
    <source>
        <strain evidence="3">cv. Shuchazao</strain>
        <tissue evidence="2">Leaf</tissue>
    </source>
</reference>
<dbReference type="Pfam" id="PF25498">
    <property type="entry name" value="DUF7912"/>
    <property type="match status" value="1"/>
</dbReference>
<dbReference type="Proteomes" id="UP000306102">
    <property type="component" value="Unassembled WGS sequence"/>
</dbReference>
<evidence type="ECO:0000313" key="3">
    <source>
        <dbReference type="Proteomes" id="UP000306102"/>
    </source>
</evidence>
<dbReference type="InterPro" id="IPR003728">
    <property type="entry name" value="Ribosome_maturation_RimP"/>
</dbReference>
<dbReference type="STRING" id="542762.A0A4S4EIM0"/>
<dbReference type="InterPro" id="IPR057234">
    <property type="entry name" value="DUF7912"/>
</dbReference>
<keyword evidence="3" id="KW-1185">Reference proteome</keyword>
<accession>A0A4S4EIM0</accession>
<gene>
    <name evidence="2" type="ORF">TEA_019158</name>
</gene>
<dbReference type="PANTHER" id="PTHR34544">
    <property type="entry name" value="OSJNBA0006B20.18 PROTEIN"/>
    <property type="match status" value="1"/>
</dbReference>
<evidence type="ECO:0000259" key="1">
    <source>
        <dbReference type="Pfam" id="PF25498"/>
    </source>
</evidence>
<dbReference type="PANTHER" id="PTHR34544:SF3">
    <property type="entry name" value="OS07G0155200 PROTEIN"/>
    <property type="match status" value="1"/>
</dbReference>
<dbReference type="AlphaFoldDB" id="A0A4S4EIM0"/>
<feature type="domain" description="DUF7912" evidence="1">
    <location>
        <begin position="260"/>
        <end position="348"/>
    </location>
</feature>
<dbReference type="EMBL" id="SDRB02004107">
    <property type="protein sequence ID" value="THG16363.1"/>
    <property type="molecule type" value="Genomic_DNA"/>
</dbReference>
<comment type="caution">
    <text evidence="2">The sequence shown here is derived from an EMBL/GenBank/DDBJ whole genome shotgun (WGS) entry which is preliminary data.</text>
</comment>
<sequence>MSIRIKSLLQLVYKRSYRAPQSPLSSIGSFSLSTHQQTLTLLNRHSPFSSSSSSSSCYCNHYAFHVGFSVPSKSTSSFLLRYLSTTTTTTTTPQDIDDQNQETPLQHEMDDEVEPIDLWEEEDDAEPEIGDGGDGGGVVLQNCPWGERALSIAHEILLQFGDDMKLYAFKTTPRGYIYVRLDKLSNDHPQASQLQYYFSLGFCFILFDAPPSFIRYGCPGMKEIESYSHQYKKRLDEVGALGEIPDDLALEVSSPSAERLLKVPDDMNRFKGMPMRVSYVEDLESKCLEKNGVFYLDSIKTESGSCVWRLADVKENRDPSAKGRLLSRKQKDWRLELPYAMFKKVTLFLDY</sequence>
<evidence type="ECO:0000313" key="2">
    <source>
        <dbReference type="EMBL" id="THG16363.1"/>
    </source>
</evidence>
<dbReference type="GO" id="GO:0042274">
    <property type="term" value="P:ribosomal small subunit biogenesis"/>
    <property type="evidence" value="ECO:0007669"/>
    <property type="project" value="InterPro"/>
</dbReference>